<keyword evidence="5" id="KW-0964">Secreted</keyword>
<dbReference type="SUPFAM" id="SSF51011">
    <property type="entry name" value="Glycosyl hydrolase domain"/>
    <property type="match status" value="1"/>
</dbReference>
<evidence type="ECO:0000256" key="4">
    <source>
        <dbReference type="ARBA" id="ARBA00007806"/>
    </source>
</evidence>
<evidence type="ECO:0000313" key="21">
    <source>
        <dbReference type="Proteomes" id="UP001446871"/>
    </source>
</evidence>
<comment type="subcellular location">
    <subcellularLocation>
        <location evidence="3">Secreted</location>
    </subcellularLocation>
</comment>
<evidence type="ECO:0000256" key="6">
    <source>
        <dbReference type="ARBA" id="ARBA00022729"/>
    </source>
</evidence>
<comment type="catalytic activity">
    <reaction evidence="1">
        <text>Hydrolysis of terminal, non-reducing beta-D-glucosyl residues with release of beta-D-glucose.</text>
        <dbReference type="EC" id="3.2.1.21"/>
    </reaction>
</comment>
<dbReference type="PANTHER" id="PTHR22762">
    <property type="entry name" value="ALPHA-GLUCOSIDASE"/>
    <property type="match status" value="1"/>
</dbReference>
<dbReference type="Proteomes" id="UP001446871">
    <property type="component" value="Unassembled WGS sequence"/>
</dbReference>
<comment type="catalytic activity">
    <reaction evidence="2">
        <text>Hydrolysis of terminal, non-reducing (1-&gt;4)-linked alpha-D-glucose residues with release of alpha-D-glucose.</text>
        <dbReference type="EC" id="3.2.1.20"/>
    </reaction>
</comment>
<keyword evidence="12" id="KW-0624">Polysaccharide degradation</keyword>
<dbReference type="Pfam" id="PF21365">
    <property type="entry name" value="Glyco_hydro_31_3rd"/>
    <property type="match status" value="1"/>
</dbReference>
<sequence>MKLLAVAFAGVAAAAAIINRQLQTPSDPSSACPGYTASDVQKSSNGLTASLKLAGDACNSFGRDVEDLKLTVNYDNKNRLHVKVEDAKSIAYQVPESVFPRPDASASVGAEDAALEFSLTESPFAFAVKRKDRYVAHSPQTPVTASDTAPSGEVLFDSAAAPLVFQDQYLRLRTSLPKNPNLYGLGEHTDPFRLNDTDYTRTMWSRDAYGVPYGTNLYGNHPIYFDHRVASGTHGVFLLSSSGMDIKINQTTDGKQYLEYNVVGGIIDLYFLAGPTPTQVSQQYAQVAGLPAMMPYWGLGLHQCRYGYRDYYAIADVVANYSAADIPLETMWTDIDYMHERQVMTTDPDRFPLERVRQYVDVLHQRNQHYVVMVDPAVAYSTTRDKNQSYATFNTAADKGYFLYKNGSIFQGVVWPGVTAYPDWFHPDAQDWWSDEFVKFFSADKGVDIDALWIDMNEAANFNSFGEDVLATEKSGGYPPPRPELRDQPWPIPGFPAEFQPGSSPYPPDSWAYAPPWLAAPSDPNHGNTGKRQTIESSSSPRSHAMRRQENVHAAPNASAIGFPRSSEELLTPKYQIKNANTAEARGGLSNKTLDTDIVHYDGHVELDVHNLYGSMMSTASRNAMLARRPNRRPMVITRSTFAGAGKHVGKWLGDNMSQWDQYRFSIAGMLEFSALYQVPMVGSDICGFGGNTTETLCARWASLGAFYTFMRNHNGDTSIPQEFYQWPLVAESARKALDKRYRLLDYIYTALHQQSTDGTPSLNPMFFVYPGDAKVAAIEHQFFYGDAVLVSPVTEENATSVSAYFPDDRFYAFDTWEKVEGAGAAVELKDVSLTDIPLHVRGGTVLPLRVKSGYTTTDVRKEPFNLVIAPGRDGKARGSLYLDDGDSVEQKAVSEIEFVFAEGQLDIKGTFGYLAEDNKIAQITVLDSEGPGEECESYDPERRVATWKVDIKLDGPGNVAL</sequence>
<keyword evidence="11" id="KW-0961">Cell wall biogenesis/degradation</keyword>
<evidence type="ECO:0000313" key="20">
    <source>
        <dbReference type="EMBL" id="KAK8045701.1"/>
    </source>
</evidence>
<evidence type="ECO:0000256" key="15">
    <source>
        <dbReference type="SAM" id="MobiDB-lite"/>
    </source>
</evidence>
<keyword evidence="7 14" id="KW-0378">Hydrolase</keyword>
<keyword evidence="8" id="KW-0325">Glycoprotein</keyword>
<dbReference type="CDD" id="cd06602">
    <property type="entry name" value="GH31_MGAM_SI_GAA"/>
    <property type="match status" value="1"/>
</dbReference>
<comment type="caution">
    <text evidence="20">The sequence shown here is derived from an EMBL/GenBank/DDBJ whole genome shotgun (WGS) entry which is preliminary data.</text>
</comment>
<dbReference type="PANTHER" id="PTHR22762:SF67">
    <property type="entry name" value="ALPHA_BETA-GLUCOSIDASE AGDC-RELATED"/>
    <property type="match status" value="1"/>
</dbReference>
<dbReference type="Pfam" id="PF13802">
    <property type="entry name" value="Gal_mutarotas_2"/>
    <property type="match status" value="1"/>
</dbReference>
<feature type="domain" description="Glycosyl hydrolase family 31 C-terminal" evidence="19">
    <location>
        <begin position="759"/>
        <end position="847"/>
    </location>
</feature>
<proteinExistence type="inferred from homology"/>
<dbReference type="Pfam" id="PF01055">
    <property type="entry name" value="Glyco_hydro_31_2nd"/>
    <property type="match status" value="1"/>
</dbReference>
<dbReference type="InterPro" id="IPR000322">
    <property type="entry name" value="Glyco_hydro_31_TIM"/>
</dbReference>
<evidence type="ECO:0000259" key="18">
    <source>
        <dbReference type="Pfam" id="PF13802"/>
    </source>
</evidence>
<organism evidence="20 21">
    <name type="scientific">Apiospora saccharicola</name>
    <dbReference type="NCBI Taxonomy" id="335842"/>
    <lineage>
        <taxon>Eukaryota</taxon>
        <taxon>Fungi</taxon>
        <taxon>Dikarya</taxon>
        <taxon>Ascomycota</taxon>
        <taxon>Pezizomycotina</taxon>
        <taxon>Sordariomycetes</taxon>
        <taxon>Xylariomycetidae</taxon>
        <taxon>Amphisphaeriales</taxon>
        <taxon>Apiosporaceae</taxon>
        <taxon>Apiospora</taxon>
    </lineage>
</organism>
<feature type="chain" id="PRO_5045673966" evidence="16">
    <location>
        <begin position="17"/>
        <end position="962"/>
    </location>
</feature>
<evidence type="ECO:0000256" key="12">
    <source>
        <dbReference type="ARBA" id="ARBA00023326"/>
    </source>
</evidence>
<feature type="region of interest" description="Disordered" evidence="15">
    <location>
        <begin position="473"/>
        <end position="565"/>
    </location>
</feature>
<feature type="domain" description="Glycoside hydrolase family 31 TIM barrel" evidence="17">
    <location>
        <begin position="291"/>
        <end position="751"/>
    </location>
</feature>
<evidence type="ECO:0000256" key="2">
    <source>
        <dbReference type="ARBA" id="ARBA00001657"/>
    </source>
</evidence>
<dbReference type="SUPFAM" id="SSF74650">
    <property type="entry name" value="Galactose mutarotase-like"/>
    <property type="match status" value="1"/>
</dbReference>
<feature type="domain" description="Glycoside hydrolase family 31 N-terminal" evidence="18">
    <location>
        <begin position="110"/>
        <end position="244"/>
    </location>
</feature>
<protein>
    <submittedName>
        <fullName evidence="20">Alpha/beta-glucosidase agdC</fullName>
    </submittedName>
</protein>
<evidence type="ECO:0000259" key="19">
    <source>
        <dbReference type="Pfam" id="PF21365"/>
    </source>
</evidence>
<comment type="similarity">
    <text evidence="4 14">Belongs to the glycosyl hydrolase 31 family.</text>
</comment>
<dbReference type="InterPro" id="IPR048395">
    <property type="entry name" value="Glyco_hydro_31_C"/>
</dbReference>
<evidence type="ECO:0000256" key="16">
    <source>
        <dbReference type="SAM" id="SignalP"/>
    </source>
</evidence>
<name>A0ABR1TGD7_9PEZI</name>
<evidence type="ECO:0000256" key="5">
    <source>
        <dbReference type="ARBA" id="ARBA00022525"/>
    </source>
</evidence>
<comment type="function">
    <text evidence="13">Glucosidase involved in the degradation of cellulosic biomass. Has both alpha- and beta-glucosidase activity.</text>
</comment>
<evidence type="ECO:0000256" key="10">
    <source>
        <dbReference type="ARBA" id="ARBA00023295"/>
    </source>
</evidence>
<evidence type="ECO:0000256" key="14">
    <source>
        <dbReference type="RuleBase" id="RU361185"/>
    </source>
</evidence>
<accession>A0ABR1TGD7</accession>
<dbReference type="CDD" id="cd14752">
    <property type="entry name" value="GH31_N"/>
    <property type="match status" value="1"/>
</dbReference>
<evidence type="ECO:0000256" key="3">
    <source>
        <dbReference type="ARBA" id="ARBA00004613"/>
    </source>
</evidence>
<dbReference type="Gene3D" id="3.20.20.80">
    <property type="entry name" value="Glycosidases"/>
    <property type="match status" value="2"/>
</dbReference>
<dbReference type="Gene3D" id="2.60.40.1760">
    <property type="entry name" value="glycosyl hydrolase (family 31)"/>
    <property type="match status" value="1"/>
</dbReference>
<evidence type="ECO:0000259" key="17">
    <source>
        <dbReference type="Pfam" id="PF01055"/>
    </source>
</evidence>
<feature type="compositionally biased region" description="Polar residues" evidence="15">
    <location>
        <begin position="525"/>
        <end position="542"/>
    </location>
</feature>
<dbReference type="InterPro" id="IPR013780">
    <property type="entry name" value="Glyco_hydro_b"/>
</dbReference>
<evidence type="ECO:0000256" key="8">
    <source>
        <dbReference type="ARBA" id="ARBA00023180"/>
    </source>
</evidence>
<evidence type="ECO:0000256" key="11">
    <source>
        <dbReference type="ARBA" id="ARBA00023316"/>
    </source>
</evidence>
<evidence type="ECO:0000256" key="13">
    <source>
        <dbReference type="ARBA" id="ARBA00025512"/>
    </source>
</evidence>
<dbReference type="InterPro" id="IPR017853">
    <property type="entry name" value="GH"/>
</dbReference>
<gene>
    <name evidence="20" type="ORF">PG996_013765</name>
</gene>
<evidence type="ECO:0000256" key="7">
    <source>
        <dbReference type="ARBA" id="ARBA00022801"/>
    </source>
</evidence>
<dbReference type="InterPro" id="IPR025887">
    <property type="entry name" value="Glyco_hydro_31_N_dom"/>
</dbReference>
<feature type="signal peptide" evidence="16">
    <location>
        <begin position="1"/>
        <end position="16"/>
    </location>
</feature>
<dbReference type="Gene3D" id="2.60.40.1180">
    <property type="entry name" value="Golgi alpha-mannosidase II"/>
    <property type="match status" value="2"/>
</dbReference>
<dbReference type="EMBL" id="JAQQWM010000009">
    <property type="protein sequence ID" value="KAK8045701.1"/>
    <property type="molecule type" value="Genomic_DNA"/>
</dbReference>
<dbReference type="InterPro" id="IPR011013">
    <property type="entry name" value="Gal_mutarotase_sf_dom"/>
</dbReference>
<keyword evidence="9" id="KW-0119">Carbohydrate metabolism</keyword>
<reference evidence="20 21" key="1">
    <citation type="submission" date="2023-01" db="EMBL/GenBank/DDBJ databases">
        <title>Analysis of 21 Apiospora genomes using comparative genomics revels a genus with tremendous synthesis potential of carbohydrate active enzymes and secondary metabolites.</title>
        <authorList>
            <person name="Sorensen T."/>
        </authorList>
    </citation>
    <scope>NUCLEOTIDE SEQUENCE [LARGE SCALE GENOMIC DNA]</scope>
    <source>
        <strain evidence="20 21">CBS 83171</strain>
    </source>
</reference>
<dbReference type="SUPFAM" id="SSF51445">
    <property type="entry name" value="(Trans)glycosidases"/>
    <property type="match status" value="1"/>
</dbReference>
<keyword evidence="10 14" id="KW-0326">Glycosidase</keyword>
<evidence type="ECO:0000256" key="1">
    <source>
        <dbReference type="ARBA" id="ARBA00000448"/>
    </source>
</evidence>
<keyword evidence="21" id="KW-1185">Reference proteome</keyword>
<evidence type="ECO:0000256" key="9">
    <source>
        <dbReference type="ARBA" id="ARBA00023277"/>
    </source>
</evidence>
<keyword evidence="6 16" id="KW-0732">Signal</keyword>